<reference evidence="2" key="1">
    <citation type="submission" date="2015-11" db="EMBL/GenBank/DDBJ databases">
        <title>De novo transcriptome assembly of four potential Pierce s Disease insect vectors from Arizona vineyards.</title>
        <authorList>
            <person name="Tassone E.E."/>
        </authorList>
    </citation>
    <scope>NUCLEOTIDE SEQUENCE</scope>
</reference>
<evidence type="ECO:0000256" key="1">
    <source>
        <dbReference type="SAM" id="MobiDB-lite"/>
    </source>
</evidence>
<feature type="non-terminal residue" evidence="2">
    <location>
        <position position="1"/>
    </location>
</feature>
<protein>
    <submittedName>
        <fullName evidence="2">Uncharacterized protein</fullName>
    </submittedName>
</protein>
<feature type="compositionally biased region" description="Low complexity" evidence="1">
    <location>
        <begin position="99"/>
        <end position="109"/>
    </location>
</feature>
<evidence type="ECO:0000313" key="2">
    <source>
        <dbReference type="EMBL" id="JAS88326.1"/>
    </source>
</evidence>
<dbReference type="EMBL" id="GECU01019380">
    <property type="protein sequence ID" value="JAS88326.1"/>
    <property type="molecule type" value="Transcribed_RNA"/>
</dbReference>
<feature type="region of interest" description="Disordered" evidence="1">
    <location>
        <begin position="90"/>
        <end position="109"/>
    </location>
</feature>
<sequence length="139" mass="15447">VEQPILKQPAKPGPKRKKPSQMVEEAYHTMKKISSTLEKSQDDDEFDVYGKHVANEIRGLGDKMLQAEAKHEINQILYHLEIRKIQNTYSGPRSECGHSSVSGPRSGASSVLGGRVSSLFDNTDDDVEDCFTSVVLNMN</sequence>
<name>A0A1B6IN29_9HEMI</name>
<proteinExistence type="predicted"/>
<accession>A0A1B6IN29</accession>
<dbReference type="AlphaFoldDB" id="A0A1B6IN29"/>
<feature type="region of interest" description="Disordered" evidence="1">
    <location>
        <begin position="1"/>
        <end position="24"/>
    </location>
</feature>
<gene>
    <name evidence="2" type="ORF">g.58501</name>
</gene>
<organism evidence="2">
    <name type="scientific">Homalodisca liturata</name>
    <dbReference type="NCBI Taxonomy" id="320908"/>
    <lineage>
        <taxon>Eukaryota</taxon>
        <taxon>Metazoa</taxon>
        <taxon>Ecdysozoa</taxon>
        <taxon>Arthropoda</taxon>
        <taxon>Hexapoda</taxon>
        <taxon>Insecta</taxon>
        <taxon>Pterygota</taxon>
        <taxon>Neoptera</taxon>
        <taxon>Paraneoptera</taxon>
        <taxon>Hemiptera</taxon>
        <taxon>Auchenorrhyncha</taxon>
        <taxon>Membracoidea</taxon>
        <taxon>Cicadellidae</taxon>
        <taxon>Cicadellinae</taxon>
        <taxon>Proconiini</taxon>
        <taxon>Homalodisca</taxon>
    </lineage>
</organism>